<evidence type="ECO:0000256" key="2">
    <source>
        <dbReference type="SAM" id="Phobius"/>
    </source>
</evidence>
<feature type="transmembrane region" description="Helical" evidence="2">
    <location>
        <begin position="183"/>
        <end position="209"/>
    </location>
</feature>
<evidence type="ECO:0000256" key="1">
    <source>
        <dbReference type="SAM" id="MobiDB-lite"/>
    </source>
</evidence>
<evidence type="ECO:0000313" key="3">
    <source>
        <dbReference type="EMBL" id="MFC4264720.1"/>
    </source>
</evidence>
<name>A0ABV8QWV6_9MICC</name>
<accession>A0ABV8QWV6</accession>
<protein>
    <recommendedName>
        <fullName evidence="5">DUF4190 domain-containing protein</fullName>
    </recommendedName>
</protein>
<proteinExistence type="predicted"/>
<dbReference type="Proteomes" id="UP001595773">
    <property type="component" value="Unassembled WGS sequence"/>
</dbReference>
<gene>
    <name evidence="3" type="ORF">ACFOW9_03795</name>
</gene>
<feature type="compositionally biased region" description="Low complexity" evidence="1">
    <location>
        <begin position="56"/>
        <end position="133"/>
    </location>
</feature>
<keyword evidence="2" id="KW-1133">Transmembrane helix</keyword>
<feature type="region of interest" description="Disordered" evidence="1">
    <location>
        <begin position="20"/>
        <end position="153"/>
    </location>
</feature>
<feature type="transmembrane region" description="Helical" evidence="2">
    <location>
        <begin position="230"/>
        <end position="254"/>
    </location>
</feature>
<dbReference type="EMBL" id="JBHSCQ010000005">
    <property type="protein sequence ID" value="MFC4264720.1"/>
    <property type="molecule type" value="Genomic_DNA"/>
</dbReference>
<sequence>MGGKFSVTISACLTAAQLPQEPALSNQPDQPQPQPDIPAGYTPPGYLPQTVDQVRAQEPQLPQPNQEQQVPQAPQYGQEQQVPQAPQYGQEQQVPQAPQYGQEQQVPQAPQYGQEQQAPQYGQQPQTQPQYGQSPYGKVPYGQNPYGAPQGGQFQQPQFAAPTYYQGGPGYVDATSGPRGLSLASMIIGLTSLFVAGWFIIPQIVGIVLGHMGVAKESPQGKPFSITGLITNYLALVIYGGLYAFFIFGLAIMANDSGSYSSGYSSMLPGL</sequence>
<evidence type="ECO:0008006" key="5">
    <source>
        <dbReference type="Google" id="ProtNLM"/>
    </source>
</evidence>
<keyword evidence="2" id="KW-0812">Transmembrane</keyword>
<keyword evidence="2" id="KW-0472">Membrane</keyword>
<evidence type="ECO:0000313" key="4">
    <source>
        <dbReference type="Proteomes" id="UP001595773"/>
    </source>
</evidence>
<comment type="caution">
    <text evidence="3">The sequence shown here is derived from an EMBL/GenBank/DDBJ whole genome shotgun (WGS) entry which is preliminary data.</text>
</comment>
<organism evidence="3 4">
    <name type="scientific">Arthrobacter cryoconiti</name>
    <dbReference type="NCBI Taxonomy" id="748907"/>
    <lineage>
        <taxon>Bacteria</taxon>
        <taxon>Bacillati</taxon>
        <taxon>Actinomycetota</taxon>
        <taxon>Actinomycetes</taxon>
        <taxon>Micrococcales</taxon>
        <taxon>Micrococcaceae</taxon>
        <taxon>Arthrobacter</taxon>
    </lineage>
</organism>
<reference evidence="4" key="1">
    <citation type="journal article" date="2019" name="Int. J. Syst. Evol. Microbiol.">
        <title>The Global Catalogue of Microorganisms (GCM) 10K type strain sequencing project: providing services to taxonomists for standard genome sequencing and annotation.</title>
        <authorList>
            <consortium name="The Broad Institute Genomics Platform"/>
            <consortium name="The Broad Institute Genome Sequencing Center for Infectious Disease"/>
            <person name="Wu L."/>
            <person name="Ma J."/>
        </authorList>
    </citation>
    <scope>NUCLEOTIDE SEQUENCE [LARGE SCALE GENOMIC DNA]</scope>
    <source>
        <strain evidence="4">CGMCC 1.10698</strain>
    </source>
</reference>
<keyword evidence="4" id="KW-1185">Reference proteome</keyword>